<accession>A0A0E9QEK9</accession>
<dbReference type="EMBL" id="GBXM01093630">
    <property type="protein sequence ID" value="JAH14947.1"/>
    <property type="molecule type" value="Transcribed_RNA"/>
</dbReference>
<organism evidence="1">
    <name type="scientific">Anguilla anguilla</name>
    <name type="common">European freshwater eel</name>
    <name type="synonym">Muraena anguilla</name>
    <dbReference type="NCBI Taxonomy" id="7936"/>
    <lineage>
        <taxon>Eukaryota</taxon>
        <taxon>Metazoa</taxon>
        <taxon>Chordata</taxon>
        <taxon>Craniata</taxon>
        <taxon>Vertebrata</taxon>
        <taxon>Euteleostomi</taxon>
        <taxon>Actinopterygii</taxon>
        <taxon>Neopterygii</taxon>
        <taxon>Teleostei</taxon>
        <taxon>Anguilliformes</taxon>
        <taxon>Anguillidae</taxon>
        <taxon>Anguilla</taxon>
    </lineage>
</organism>
<sequence length="53" mass="6015">MTEITRLLQQSNQTHKTISIKFAQAQSSLHFTGKSEKICCLSLDNNKKNHALK</sequence>
<evidence type="ECO:0000313" key="1">
    <source>
        <dbReference type="EMBL" id="JAH14947.1"/>
    </source>
</evidence>
<name>A0A0E9QEK9_ANGAN</name>
<protein>
    <submittedName>
        <fullName evidence="1">Uncharacterized protein</fullName>
    </submittedName>
</protein>
<proteinExistence type="predicted"/>
<reference evidence="1" key="1">
    <citation type="submission" date="2014-11" db="EMBL/GenBank/DDBJ databases">
        <authorList>
            <person name="Amaro Gonzalez C."/>
        </authorList>
    </citation>
    <scope>NUCLEOTIDE SEQUENCE</scope>
</reference>
<dbReference type="AlphaFoldDB" id="A0A0E9QEK9"/>
<reference evidence="1" key="2">
    <citation type="journal article" date="2015" name="Fish Shellfish Immunol.">
        <title>Early steps in the European eel (Anguilla anguilla)-Vibrio vulnificus interaction in the gills: Role of the RtxA13 toxin.</title>
        <authorList>
            <person name="Callol A."/>
            <person name="Pajuelo D."/>
            <person name="Ebbesson L."/>
            <person name="Teles M."/>
            <person name="MacKenzie S."/>
            <person name="Amaro C."/>
        </authorList>
    </citation>
    <scope>NUCLEOTIDE SEQUENCE</scope>
</reference>